<dbReference type="InterPro" id="IPR055370">
    <property type="entry name" value="Lsr2_DNA-bd"/>
</dbReference>
<dbReference type="InterPro" id="IPR042261">
    <property type="entry name" value="Lsr2-like_dimerization"/>
</dbReference>
<feature type="domain" description="Lsr2 dimerization" evidence="2">
    <location>
        <begin position="1"/>
        <end position="58"/>
    </location>
</feature>
<evidence type="ECO:0000259" key="3">
    <source>
        <dbReference type="Pfam" id="PF23359"/>
    </source>
</evidence>
<dbReference type="AlphaFoldDB" id="A0A222W160"/>
<dbReference type="GO" id="GO:0003677">
    <property type="term" value="F:DNA binding"/>
    <property type="evidence" value="ECO:0007669"/>
    <property type="project" value="InterPro"/>
</dbReference>
<dbReference type="GO" id="GO:0016746">
    <property type="term" value="F:acyltransferase activity"/>
    <property type="evidence" value="ECO:0007669"/>
    <property type="project" value="InterPro"/>
</dbReference>
<dbReference type="InterPro" id="IPR036625">
    <property type="entry name" value="E3-bd_dom_sf"/>
</dbReference>
<proteinExistence type="predicted"/>
<evidence type="ECO:0000259" key="2">
    <source>
        <dbReference type="Pfam" id="PF11774"/>
    </source>
</evidence>
<evidence type="ECO:0000256" key="1">
    <source>
        <dbReference type="SAM" id="MobiDB-lite"/>
    </source>
</evidence>
<dbReference type="EMBL" id="FMZE01000015">
    <property type="protein sequence ID" value="SDD98084.1"/>
    <property type="molecule type" value="Genomic_DNA"/>
</dbReference>
<sequence length="122" mass="13495">MAQQVFIELVDDLDGSEAEETVTFGLDGVHYEIDLCEDNADELRDALARYIEHARRTGGRRRTTARRRGASSNGSVGASSAPPQREETTAIREWARTAGFEVADRGRLPADVITAYRARRAT</sequence>
<gene>
    <name evidence="4" type="ORF">SAMN05421630_115144</name>
</gene>
<dbReference type="STRING" id="530584.SAMN05421630_115144"/>
<feature type="compositionally biased region" description="Basic residues" evidence="1">
    <location>
        <begin position="56"/>
        <end position="69"/>
    </location>
</feature>
<reference evidence="4 5" key="1">
    <citation type="submission" date="2016-10" db="EMBL/GenBank/DDBJ databases">
        <authorList>
            <person name="de Groot N.N."/>
        </authorList>
    </citation>
    <scope>NUCLEOTIDE SEQUENCE [LARGE SCALE GENOMIC DNA]</scope>
    <source>
        <strain evidence="4 5">CGMCC 4.5506</strain>
    </source>
</reference>
<dbReference type="Pfam" id="PF23359">
    <property type="entry name" value="Lsr2_DNA-bd"/>
    <property type="match status" value="1"/>
</dbReference>
<accession>A0A222W160</accession>
<dbReference type="OrthoDB" id="4113332at2"/>
<protein>
    <submittedName>
        <fullName evidence="4">Lsr2 protein</fullName>
    </submittedName>
</protein>
<dbReference type="KEGG" id="pmad:BAY61_32055"/>
<dbReference type="InterPro" id="IPR024412">
    <property type="entry name" value="Lsr2_dim_dom"/>
</dbReference>
<dbReference type="Gene3D" id="4.10.320.10">
    <property type="entry name" value="E3-binding domain"/>
    <property type="match status" value="1"/>
</dbReference>
<keyword evidence="5" id="KW-1185">Reference proteome</keyword>
<evidence type="ECO:0000313" key="4">
    <source>
        <dbReference type="EMBL" id="SDD98084.1"/>
    </source>
</evidence>
<name>A0A222W160_9PSEU</name>
<organism evidence="4 5">
    <name type="scientific">Prauserella marina</name>
    <dbReference type="NCBI Taxonomy" id="530584"/>
    <lineage>
        <taxon>Bacteria</taxon>
        <taxon>Bacillati</taxon>
        <taxon>Actinomycetota</taxon>
        <taxon>Actinomycetes</taxon>
        <taxon>Pseudonocardiales</taxon>
        <taxon>Pseudonocardiaceae</taxon>
        <taxon>Prauserella</taxon>
    </lineage>
</organism>
<dbReference type="Proteomes" id="UP000199494">
    <property type="component" value="Unassembled WGS sequence"/>
</dbReference>
<feature type="compositionally biased region" description="Low complexity" evidence="1">
    <location>
        <begin position="70"/>
        <end position="81"/>
    </location>
</feature>
<evidence type="ECO:0000313" key="5">
    <source>
        <dbReference type="Proteomes" id="UP000199494"/>
    </source>
</evidence>
<dbReference type="Pfam" id="PF11774">
    <property type="entry name" value="Lsr2"/>
    <property type="match status" value="1"/>
</dbReference>
<feature type="domain" description="Lsr2 DNA-binding" evidence="3">
    <location>
        <begin position="84"/>
        <end position="118"/>
    </location>
</feature>
<dbReference type="RefSeq" id="WP_091810741.1">
    <property type="nucleotide sequence ID" value="NZ_CP016354.1"/>
</dbReference>
<feature type="region of interest" description="Disordered" evidence="1">
    <location>
        <begin position="55"/>
        <end position="89"/>
    </location>
</feature>
<dbReference type="Gene3D" id="3.30.60.230">
    <property type="entry name" value="Lsr2, dimerization domain"/>
    <property type="match status" value="1"/>
</dbReference>